<dbReference type="SUPFAM" id="SSF52972">
    <property type="entry name" value="ITPase-like"/>
    <property type="match status" value="1"/>
</dbReference>
<dbReference type="GO" id="GO:0036220">
    <property type="term" value="F:ITP diphosphatase activity"/>
    <property type="evidence" value="ECO:0007669"/>
    <property type="project" value="UniProtKB-UniRule"/>
</dbReference>
<evidence type="ECO:0000256" key="7">
    <source>
        <dbReference type="ARBA" id="ARBA00023080"/>
    </source>
</evidence>
<dbReference type="InterPro" id="IPR029001">
    <property type="entry name" value="ITPase-like_fam"/>
</dbReference>
<feature type="binding site" evidence="10">
    <location>
        <begin position="160"/>
        <end position="163"/>
    </location>
    <ligand>
        <name>substrate</name>
    </ligand>
</feature>
<comment type="function">
    <text evidence="10">Pyrophosphatase that catalyzes the hydrolysis of nucleoside triphosphates to their monophosphate derivatives, with a high preference for the non-canonical purine nucleotides XTP (xanthosine triphosphate), dITP (deoxyinosine triphosphate) and ITP. Seems to function as a house-cleaning enzyme that removes non-canonical purine nucleotides from the nucleotide pool, thus preventing their incorporation into DNA/RNA and avoiding chromosomal lesions.</text>
</comment>
<dbReference type="Pfam" id="PF01725">
    <property type="entry name" value="Ham1p_like"/>
    <property type="match status" value="1"/>
</dbReference>
<dbReference type="EMBL" id="VULY01000018">
    <property type="protein sequence ID" value="MSR93541.1"/>
    <property type="molecule type" value="Genomic_DNA"/>
</dbReference>
<comment type="similarity">
    <text evidence="1 10 11">Belongs to the HAM1 NTPase family.</text>
</comment>
<organism evidence="12 13">
    <name type="scientific">Suipraeoptans intestinalis</name>
    <dbReference type="NCBI Taxonomy" id="2606628"/>
    <lineage>
        <taxon>Bacteria</taxon>
        <taxon>Bacillati</taxon>
        <taxon>Bacillota</taxon>
        <taxon>Clostridia</taxon>
        <taxon>Lachnospirales</taxon>
        <taxon>Lachnospiraceae</taxon>
        <taxon>Suipraeoptans</taxon>
    </lineage>
</organism>
<dbReference type="GO" id="GO:0036222">
    <property type="term" value="F:XTP diphosphatase activity"/>
    <property type="evidence" value="ECO:0007669"/>
    <property type="project" value="UniProtKB-UniRule"/>
</dbReference>
<dbReference type="InterPro" id="IPR002637">
    <property type="entry name" value="RdgB/HAM1"/>
</dbReference>
<comment type="cofactor">
    <cofactor evidence="10">
        <name>Mg(2+)</name>
        <dbReference type="ChEBI" id="CHEBI:18420"/>
    </cofactor>
    <text evidence="10">Binds 1 Mg(2+) ion per subunit.</text>
</comment>
<dbReference type="InterPro" id="IPR020922">
    <property type="entry name" value="dITP/XTP_pyrophosphatase"/>
</dbReference>
<evidence type="ECO:0000256" key="8">
    <source>
        <dbReference type="ARBA" id="ARBA00051875"/>
    </source>
</evidence>
<comment type="caution">
    <text evidence="12">The sequence shown here is derived from an EMBL/GenBank/DDBJ whole genome shotgun (WGS) entry which is preliminary data.</text>
</comment>
<comment type="catalytic activity">
    <reaction evidence="10">
        <text>ITP + H2O = IMP + diphosphate + H(+)</text>
        <dbReference type="Rhea" id="RHEA:29399"/>
        <dbReference type="ChEBI" id="CHEBI:15377"/>
        <dbReference type="ChEBI" id="CHEBI:15378"/>
        <dbReference type="ChEBI" id="CHEBI:33019"/>
        <dbReference type="ChEBI" id="CHEBI:58053"/>
        <dbReference type="ChEBI" id="CHEBI:61402"/>
        <dbReference type="EC" id="3.6.1.66"/>
    </reaction>
</comment>
<evidence type="ECO:0000256" key="10">
    <source>
        <dbReference type="HAMAP-Rule" id="MF_01405"/>
    </source>
</evidence>
<protein>
    <recommendedName>
        <fullName evidence="10">dITP/XTP pyrophosphatase</fullName>
        <ecNumber evidence="10">3.6.1.66</ecNumber>
    </recommendedName>
    <alternativeName>
        <fullName evidence="10">Non-canonical purine NTP pyrophosphatase</fullName>
    </alternativeName>
    <alternativeName>
        <fullName evidence="10">Non-standard purine NTP pyrophosphatase</fullName>
    </alternativeName>
    <alternativeName>
        <fullName evidence="10">Nucleoside-triphosphate diphosphatase</fullName>
    </alternativeName>
    <alternativeName>
        <fullName evidence="10">Nucleoside-triphosphate pyrophosphatase</fullName>
        <shortName evidence="10">NTPase</shortName>
    </alternativeName>
</protein>
<evidence type="ECO:0000256" key="3">
    <source>
        <dbReference type="ARBA" id="ARBA00022723"/>
    </source>
</evidence>
<feature type="binding site" evidence="10">
    <location>
        <position position="77"/>
    </location>
    <ligand>
        <name>Mg(2+)</name>
        <dbReference type="ChEBI" id="CHEBI:18420"/>
    </ligand>
</feature>
<dbReference type="EC" id="3.6.1.66" evidence="10"/>
<dbReference type="FunFam" id="3.90.950.10:FF:000001">
    <property type="entry name" value="dITP/XTP pyrophosphatase"/>
    <property type="match status" value="1"/>
</dbReference>
<dbReference type="GO" id="GO:0009117">
    <property type="term" value="P:nucleotide metabolic process"/>
    <property type="evidence" value="ECO:0007669"/>
    <property type="project" value="UniProtKB-KW"/>
</dbReference>
<feature type="binding site" evidence="10">
    <location>
        <position position="183"/>
    </location>
    <ligand>
        <name>substrate</name>
    </ligand>
</feature>
<comment type="caution">
    <text evidence="10">Lacks conserved residue(s) required for the propagation of feature annotation.</text>
</comment>
<evidence type="ECO:0000256" key="1">
    <source>
        <dbReference type="ARBA" id="ARBA00008023"/>
    </source>
</evidence>
<dbReference type="GO" id="GO:0009146">
    <property type="term" value="P:purine nucleoside triphosphate catabolic process"/>
    <property type="evidence" value="ECO:0007669"/>
    <property type="project" value="UniProtKB-UniRule"/>
</dbReference>
<keyword evidence="6 10" id="KW-0460">Magnesium</keyword>
<feature type="binding site" evidence="10">
    <location>
        <position position="78"/>
    </location>
    <ligand>
        <name>substrate</name>
    </ligand>
</feature>
<dbReference type="Gene3D" id="3.90.950.10">
    <property type="match status" value="1"/>
</dbReference>
<dbReference type="GO" id="GO:0046872">
    <property type="term" value="F:metal ion binding"/>
    <property type="evidence" value="ECO:0007669"/>
    <property type="project" value="UniProtKB-KW"/>
</dbReference>
<dbReference type="RefSeq" id="WP_154476604.1">
    <property type="nucleotide sequence ID" value="NZ_VULY01000018.1"/>
</dbReference>
<evidence type="ECO:0000256" key="6">
    <source>
        <dbReference type="ARBA" id="ARBA00022842"/>
    </source>
</evidence>
<dbReference type="NCBIfam" id="TIGR00042">
    <property type="entry name" value="RdgB/HAM1 family non-canonical purine NTP pyrophosphatase"/>
    <property type="match status" value="1"/>
</dbReference>
<proteinExistence type="inferred from homology"/>
<evidence type="ECO:0000256" key="2">
    <source>
        <dbReference type="ARBA" id="ARBA00011738"/>
    </source>
</evidence>
<feature type="binding site" evidence="10">
    <location>
        <begin position="188"/>
        <end position="189"/>
    </location>
    <ligand>
        <name>substrate</name>
    </ligand>
</feature>
<dbReference type="CDD" id="cd00515">
    <property type="entry name" value="HAM1"/>
    <property type="match status" value="1"/>
</dbReference>
<evidence type="ECO:0000256" key="11">
    <source>
        <dbReference type="RuleBase" id="RU003781"/>
    </source>
</evidence>
<accession>A0A6N7URY3</accession>
<feature type="binding site" evidence="10">
    <location>
        <begin position="8"/>
        <end position="13"/>
    </location>
    <ligand>
        <name>substrate</name>
    </ligand>
</feature>
<dbReference type="HAMAP" id="MF_01405">
    <property type="entry name" value="Non_canon_purine_NTPase"/>
    <property type="match status" value="1"/>
</dbReference>
<feature type="active site" description="Proton acceptor" evidence="10">
    <location>
        <position position="77"/>
    </location>
</feature>
<comment type="subunit">
    <text evidence="2 10">Homodimer.</text>
</comment>
<comment type="catalytic activity">
    <reaction evidence="8 10">
        <text>dITP + H2O = dIMP + diphosphate + H(+)</text>
        <dbReference type="Rhea" id="RHEA:28342"/>
        <dbReference type="ChEBI" id="CHEBI:15377"/>
        <dbReference type="ChEBI" id="CHEBI:15378"/>
        <dbReference type="ChEBI" id="CHEBI:33019"/>
        <dbReference type="ChEBI" id="CHEBI:61194"/>
        <dbReference type="ChEBI" id="CHEBI:61382"/>
        <dbReference type="EC" id="3.6.1.66"/>
    </reaction>
</comment>
<comment type="catalytic activity">
    <reaction evidence="9 10">
        <text>XTP + H2O = XMP + diphosphate + H(+)</text>
        <dbReference type="Rhea" id="RHEA:28610"/>
        <dbReference type="ChEBI" id="CHEBI:15377"/>
        <dbReference type="ChEBI" id="CHEBI:15378"/>
        <dbReference type="ChEBI" id="CHEBI:33019"/>
        <dbReference type="ChEBI" id="CHEBI:57464"/>
        <dbReference type="ChEBI" id="CHEBI:61314"/>
        <dbReference type="EC" id="3.6.1.66"/>
    </reaction>
</comment>
<evidence type="ECO:0000256" key="9">
    <source>
        <dbReference type="ARBA" id="ARBA00052017"/>
    </source>
</evidence>
<keyword evidence="4 10" id="KW-0547">Nucleotide-binding</keyword>
<dbReference type="AlphaFoldDB" id="A0A6N7URY3"/>
<evidence type="ECO:0000256" key="4">
    <source>
        <dbReference type="ARBA" id="ARBA00022741"/>
    </source>
</evidence>
<keyword evidence="3 10" id="KW-0479">Metal-binding</keyword>
<gene>
    <name evidence="12" type="primary">rdgB</name>
    <name evidence="12" type="ORF">FYJ34_04515</name>
</gene>
<dbReference type="Proteomes" id="UP000434409">
    <property type="component" value="Unassembled WGS sequence"/>
</dbReference>
<name>A0A6N7URY3_9FIRM</name>
<evidence type="ECO:0000256" key="5">
    <source>
        <dbReference type="ARBA" id="ARBA00022801"/>
    </source>
</evidence>
<keyword evidence="13" id="KW-1185">Reference proteome</keyword>
<dbReference type="GO" id="GO:0005829">
    <property type="term" value="C:cytosol"/>
    <property type="evidence" value="ECO:0007669"/>
    <property type="project" value="TreeGrafter"/>
</dbReference>
<dbReference type="PANTHER" id="PTHR11067:SF9">
    <property type="entry name" value="INOSINE TRIPHOSPHATE PYROPHOSPHATASE"/>
    <property type="match status" value="1"/>
</dbReference>
<dbReference type="GO" id="GO:0017111">
    <property type="term" value="F:ribonucleoside triphosphate phosphatase activity"/>
    <property type="evidence" value="ECO:0007669"/>
    <property type="project" value="InterPro"/>
</dbReference>
<evidence type="ECO:0000313" key="13">
    <source>
        <dbReference type="Proteomes" id="UP000434409"/>
    </source>
</evidence>
<reference evidence="12 13" key="1">
    <citation type="submission" date="2019-08" db="EMBL/GenBank/DDBJ databases">
        <title>In-depth cultivation of the pig gut microbiome towards novel bacterial diversity and tailored functional studies.</title>
        <authorList>
            <person name="Wylensek D."/>
            <person name="Hitch T.C.A."/>
            <person name="Clavel T."/>
        </authorList>
    </citation>
    <scope>NUCLEOTIDE SEQUENCE [LARGE SCALE GENOMIC DNA]</scope>
    <source>
        <strain evidence="12 13">68-1-5</strain>
    </source>
</reference>
<dbReference type="GO" id="GO:0000166">
    <property type="term" value="F:nucleotide binding"/>
    <property type="evidence" value="ECO:0007669"/>
    <property type="project" value="UniProtKB-KW"/>
</dbReference>
<dbReference type="GO" id="GO:0035870">
    <property type="term" value="F:dITP diphosphatase activity"/>
    <property type="evidence" value="ECO:0007669"/>
    <property type="project" value="UniProtKB-UniRule"/>
</dbReference>
<keyword evidence="5 10" id="KW-0378">Hydrolase</keyword>
<dbReference type="PANTHER" id="PTHR11067">
    <property type="entry name" value="INOSINE TRIPHOSPHATE PYROPHOSPHATASE/HAM1 PROTEIN"/>
    <property type="match status" value="1"/>
</dbReference>
<evidence type="ECO:0000313" key="12">
    <source>
        <dbReference type="EMBL" id="MSR93541.1"/>
    </source>
</evidence>
<keyword evidence="7 10" id="KW-0546">Nucleotide metabolism</keyword>
<sequence length="208" mass="23271">MREIIFATGNAHKMEEIRMILGEKQGEFQILSQKEAGIFVDVVEDGQTFEENAIIKARAVAKEAHKRYPKAIVLADDSGLEIDYLGGEPGIYSARYLGEDTSYDKKNRVILERLAKAEPSQRTARFVCAIAAVFPNKEQEVVRGTMEGRIAQEIAGENGFGYDPIFFLPEYGCTSAQLSPEKKNSLSHRGVGLRKMRQILEEREGAKE</sequence>